<comment type="caution">
    <text evidence="1">The sequence shown here is derived from an EMBL/GenBank/DDBJ whole genome shotgun (WGS) entry which is preliminary data.</text>
</comment>
<evidence type="ECO:0000313" key="1">
    <source>
        <dbReference type="EMBL" id="KAG0551270.1"/>
    </source>
</evidence>
<organism evidence="1 2">
    <name type="scientific">Sorghum bicolor</name>
    <name type="common">Sorghum</name>
    <name type="synonym">Sorghum vulgare</name>
    <dbReference type="NCBI Taxonomy" id="4558"/>
    <lineage>
        <taxon>Eukaryota</taxon>
        <taxon>Viridiplantae</taxon>
        <taxon>Streptophyta</taxon>
        <taxon>Embryophyta</taxon>
        <taxon>Tracheophyta</taxon>
        <taxon>Spermatophyta</taxon>
        <taxon>Magnoliopsida</taxon>
        <taxon>Liliopsida</taxon>
        <taxon>Poales</taxon>
        <taxon>Poaceae</taxon>
        <taxon>PACMAD clade</taxon>
        <taxon>Panicoideae</taxon>
        <taxon>Andropogonodae</taxon>
        <taxon>Andropogoneae</taxon>
        <taxon>Sorghinae</taxon>
        <taxon>Sorghum</taxon>
    </lineage>
</organism>
<sequence length="76" mass="8683">MRNVQVMNYFAITASDPNNQPYFGLLNLPPKGSSSGMEVYHSAQKAEHILILAFLTDDEYNRRAKPTYVCYKNIIL</sequence>
<evidence type="ECO:0000313" key="2">
    <source>
        <dbReference type="Proteomes" id="UP000807115"/>
    </source>
</evidence>
<proteinExistence type="predicted"/>
<reference evidence="1" key="2">
    <citation type="submission" date="2020-10" db="EMBL/GenBank/DDBJ databases">
        <authorList>
            <person name="Cooper E.A."/>
            <person name="Brenton Z.W."/>
            <person name="Flinn B.S."/>
            <person name="Jenkins J."/>
            <person name="Shu S."/>
            <person name="Flowers D."/>
            <person name="Luo F."/>
            <person name="Wang Y."/>
            <person name="Xia P."/>
            <person name="Barry K."/>
            <person name="Daum C."/>
            <person name="Lipzen A."/>
            <person name="Yoshinaga Y."/>
            <person name="Schmutz J."/>
            <person name="Saski C."/>
            <person name="Vermerris W."/>
            <person name="Kresovich S."/>
        </authorList>
    </citation>
    <scope>NUCLEOTIDE SEQUENCE</scope>
</reference>
<dbReference type="Proteomes" id="UP000807115">
    <property type="component" value="Chromosome 1"/>
</dbReference>
<name>A0A921S4T3_SORBI</name>
<gene>
    <name evidence="1" type="ORF">BDA96_01G409300</name>
</gene>
<protein>
    <submittedName>
        <fullName evidence="1">Uncharacterized protein</fullName>
    </submittedName>
</protein>
<reference evidence="1" key="1">
    <citation type="journal article" date="2019" name="BMC Genomics">
        <title>A new reference genome for Sorghum bicolor reveals high levels of sequence similarity between sweet and grain genotypes: implications for the genetics of sugar metabolism.</title>
        <authorList>
            <person name="Cooper E.A."/>
            <person name="Brenton Z.W."/>
            <person name="Flinn B.S."/>
            <person name="Jenkins J."/>
            <person name="Shu S."/>
            <person name="Flowers D."/>
            <person name="Luo F."/>
            <person name="Wang Y."/>
            <person name="Xia P."/>
            <person name="Barry K."/>
            <person name="Daum C."/>
            <person name="Lipzen A."/>
            <person name="Yoshinaga Y."/>
            <person name="Schmutz J."/>
            <person name="Saski C."/>
            <person name="Vermerris W."/>
            <person name="Kresovich S."/>
        </authorList>
    </citation>
    <scope>NUCLEOTIDE SEQUENCE</scope>
</reference>
<dbReference type="AlphaFoldDB" id="A0A921S4T3"/>
<accession>A0A921S4T3</accession>
<dbReference type="EMBL" id="CM027680">
    <property type="protein sequence ID" value="KAG0551270.1"/>
    <property type="molecule type" value="Genomic_DNA"/>
</dbReference>